<proteinExistence type="predicted"/>
<comment type="caution">
    <text evidence="3">The sequence shown here is derived from an EMBL/GenBank/DDBJ whole genome shotgun (WGS) entry which is preliminary data.</text>
</comment>
<feature type="transmembrane region" description="Helical" evidence="1">
    <location>
        <begin position="356"/>
        <end position="377"/>
    </location>
</feature>
<evidence type="ECO:0000313" key="3">
    <source>
        <dbReference type="EMBL" id="CAG2248878.1"/>
    </source>
</evidence>
<reference evidence="3" key="1">
    <citation type="submission" date="2021-03" db="EMBL/GenBank/DDBJ databases">
        <authorList>
            <person name="Bekaert M."/>
        </authorList>
    </citation>
    <scope>NUCLEOTIDE SEQUENCE</scope>
</reference>
<keyword evidence="2" id="KW-0732">Signal</keyword>
<evidence type="ECO:0000256" key="1">
    <source>
        <dbReference type="SAM" id="Phobius"/>
    </source>
</evidence>
<dbReference type="OrthoDB" id="6192483at2759"/>
<feature type="signal peptide" evidence="2">
    <location>
        <begin position="1"/>
        <end position="26"/>
    </location>
</feature>
<organism evidence="3 4">
    <name type="scientific">Mytilus edulis</name>
    <name type="common">Blue mussel</name>
    <dbReference type="NCBI Taxonomy" id="6550"/>
    <lineage>
        <taxon>Eukaryota</taxon>
        <taxon>Metazoa</taxon>
        <taxon>Spiralia</taxon>
        <taxon>Lophotrochozoa</taxon>
        <taxon>Mollusca</taxon>
        <taxon>Bivalvia</taxon>
        <taxon>Autobranchia</taxon>
        <taxon>Pteriomorphia</taxon>
        <taxon>Mytilida</taxon>
        <taxon>Mytiloidea</taxon>
        <taxon>Mytilidae</taxon>
        <taxon>Mytilinae</taxon>
        <taxon>Mytilus</taxon>
    </lineage>
</organism>
<evidence type="ECO:0000313" key="4">
    <source>
        <dbReference type="Proteomes" id="UP000683360"/>
    </source>
</evidence>
<gene>
    <name evidence="3" type="ORF">MEDL_60688</name>
</gene>
<keyword evidence="1" id="KW-1133">Transmembrane helix</keyword>
<dbReference type="Proteomes" id="UP000683360">
    <property type="component" value="Unassembled WGS sequence"/>
</dbReference>
<dbReference type="AlphaFoldDB" id="A0A8S3UTN6"/>
<keyword evidence="1" id="KW-0812">Transmembrane</keyword>
<name>A0A8S3UTN6_MYTED</name>
<accession>A0A8S3UTN6</accession>
<keyword evidence="4" id="KW-1185">Reference proteome</keyword>
<feature type="chain" id="PRO_5035907743" evidence="2">
    <location>
        <begin position="27"/>
        <end position="407"/>
    </location>
</feature>
<protein>
    <submittedName>
        <fullName evidence="3">Uncharacterized protein</fullName>
    </submittedName>
</protein>
<dbReference type="EMBL" id="CAJPWZ010002951">
    <property type="protein sequence ID" value="CAG2248878.1"/>
    <property type="molecule type" value="Genomic_DNA"/>
</dbReference>
<sequence length="407" mass="45942">MPFRLKSSGTIVFLCLVLVKDKTCHSLDLQRYPEGITAIEAINKCGASGIENDPLVLTKLTELHGQEFWTGLGIFTQLTPWIEIIGCFLFQFRPTKVFYVSSAGLCYHECSTEYFGYNKENAFCTCFESREIQLTATANLSSCKIANNETVLVYKIYNGTIKSSDVTNGLCSTLSCSPQYLIYMHAEHCKGNYNIKEDGMPSSSRLWGLPQIQIFENCWNQNKLLPSSKACQYLAQNLYSAAWTNVFREEIEFEQTLVNEYYLLGGRTESPKFCISANISASDKGEHVLTMHRLDCSLKLEWLICKEDSTTLRNEYHTDEAKFSSYDSTTLRNEYHTDEAKFSNYALHIVFKSSGAVIGGVLGAFSMIAVLVMLIVCKVRSKGIFAESNTQDYEDTSHVNFSTNNIR</sequence>
<keyword evidence="1" id="KW-0472">Membrane</keyword>
<evidence type="ECO:0000256" key="2">
    <source>
        <dbReference type="SAM" id="SignalP"/>
    </source>
</evidence>